<dbReference type="RefSeq" id="WP_025067111.1">
    <property type="nucleotide sequence ID" value="NZ_CAUTKA010000013.1"/>
</dbReference>
<reference evidence="1 2" key="1">
    <citation type="submission" date="2018-06" db="EMBL/GenBank/DDBJ databases">
        <authorList>
            <consortium name="Pathogen Informatics"/>
            <person name="Doyle S."/>
        </authorList>
    </citation>
    <scope>NUCLEOTIDE SEQUENCE [LARGE SCALE GENOMIC DNA]</scope>
    <source>
        <strain evidence="1 2">NCTC13067</strain>
    </source>
</reference>
<dbReference type="EMBL" id="UGTM01000001">
    <property type="protein sequence ID" value="SUB87830.1"/>
    <property type="molecule type" value="Genomic_DNA"/>
</dbReference>
<accession>A0A347AZA8</accession>
<protein>
    <submittedName>
        <fullName evidence="1">Uncharacterized protein</fullName>
    </submittedName>
</protein>
<dbReference type="GeneID" id="66711376"/>
<organism evidence="1 2">
    <name type="scientific">Prevotella denticola</name>
    <dbReference type="NCBI Taxonomy" id="28129"/>
    <lineage>
        <taxon>Bacteria</taxon>
        <taxon>Pseudomonadati</taxon>
        <taxon>Bacteroidota</taxon>
        <taxon>Bacteroidia</taxon>
        <taxon>Bacteroidales</taxon>
        <taxon>Prevotellaceae</taxon>
        <taxon>Prevotella</taxon>
    </lineage>
</organism>
<sequence length="158" mass="17778">MTKTEDIKRLLVSYYDGQTTEEEEETLRSYFNGDHTDAGLEEDRAFFAALQPKECPAPEGLEDRLSRQVSQWNTIETSLRRDVRHSSLRWIVGIAASLLLLFAAGTIVHQHENTSSAQDTYTNAKDAYAETSRALMKFSKTLNKGIAATEDITKKTSD</sequence>
<gene>
    <name evidence="1" type="ORF">NCTC13067_01511</name>
</gene>
<dbReference type="AlphaFoldDB" id="A0A347AZA8"/>
<proteinExistence type="predicted"/>
<dbReference type="Proteomes" id="UP000255469">
    <property type="component" value="Unassembled WGS sequence"/>
</dbReference>
<evidence type="ECO:0000313" key="1">
    <source>
        <dbReference type="EMBL" id="SUB87830.1"/>
    </source>
</evidence>
<name>A0A347AZA8_9BACT</name>
<evidence type="ECO:0000313" key="2">
    <source>
        <dbReference type="Proteomes" id="UP000255469"/>
    </source>
</evidence>